<dbReference type="OrthoDB" id="49073at2759"/>
<feature type="compositionally biased region" description="Low complexity" evidence="1">
    <location>
        <begin position="346"/>
        <end position="359"/>
    </location>
</feature>
<protein>
    <submittedName>
        <fullName evidence="3">Outer membrane adhesin like protein</fullName>
    </submittedName>
</protein>
<feature type="compositionally biased region" description="Polar residues" evidence="1">
    <location>
        <begin position="571"/>
        <end position="595"/>
    </location>
</feature>
<feature type="signal peptide" evidence="2">
    <location>
        <begin position="1"/>
        <end position="23"/>
    </location>
</feature>
<feature type="compositionally biased region" description="Pro residues" evidence="1">
    <location>
        <begin position="322"/>
        <end position="334"/>
    </location>
</feature>
<dbReference type="AlphaFoldDB" id="A0A9K3LPC4"/>
<dbReference type="PANTHER" id="PTHR36489">
    <property type="entry name" value="PROTEIN-COUPLED RECEPTOR GPR1, PUTATIVE-RELATED"/>
    <property type="match status" value="1"/>
</dbReference>
<comment type="caution">
    <text evidence="3">The sequence shown here is derived from an EMBL/GenBank/DDBJ whole genome shotgun (WGS) entry which is preliminary data.</text>
</comment>
<dbReference type="EMBL" id="JAGRRH010000008">
    <property type="protein sequence ID" value="KAG7365627.1"/>
    <property type="molecule type" value="Genomic_DNA"/>
</dbReference>
<feature type="region of interest" description="Disordered" evidence="1">
    <location>
        <begin position="316"/>
        <end position="400"/>
    </location>
</feature>
<sequence length="1036" mass="106776">MKLIKTSLLPIVVAMTSFNLVTADSIHRIFQKERRQVVFNSRHLTGECLPICVPETVKQLTDSPTELPSYNPTLKPTATPTAGPTNKPTAAPTATPTPSPTNKPTAVPTSAPTPGPTNKPTAVPTSAPTPGPTNKPTAVPTTAPTPSPTANPTNKPTANPTPSPTAPPPQCVTAMDCLNRDVFGILNCPSCVNNVCVPKPSGNGNLNCCKRTPGNDLVITNGCGANNICFGFNDNDQCEVNQHAAYCHPSCPGGNLNAAMNAIDPTKCTNLGNDQGSKGMPFIYPLSYCACRDIKWKNNGNVDEIPASCGATIVPPVTSSPTPNPTAAPTPGPTNKPSSAPTNVVTNSPTNKPTAAPTSAPTPGPTNKPTAVPTTAPTPSPTANPTNKPTANPTPSPTAPPPQCVTAMDCLNRDVFGILNCPSCVNNVCVPKPSGNGNLNCCKRTPGNDLVITNGCGANNICFGFNDNDQCEVNQHAAYCHPSCPGGNLNAAMNAIDPTKCTNLGNDQGSKGMPFIYPLSYCACRDIKWKNNGNVDEIPASCGATIVPPVTSSPTPNPTAAPTPGPTNKPSSAPTNVVTNSPTNKPTAAPTNGTGNAPPASYQCVWPGDTAAYTMITKFDATSAAHSFYTKLAIGGTFYDGAPNQNGVVGGKAFYRALGSPMNMNFNGGTQKINSLAEVPVDFAHFEWLAQNIKSGTYGNKKVVVLTSGTTGSSDGCYNTDDFLPGGQPIGSDVLVVFNTADDICLTRTSLGRQFGPTILAPFSQVVLMGEAGYIDGTVISRTFSTCGSNPGQLQMHGKFYSGPIECPPAGSAPVPVSAPVPAPVPAGTPSGTCACDNNPSQLSYSFKCGKDLYYCASKITSICSNSLASNPRLVPLNDAECAQMQALKLGEKCLVTGPVTQAKGLSHKVCYTSLNPLTGSKYDGGCDVCSGYTVVPGASAVAAPMPGPIPNPTMNPTPNPTAPSAGSGCCSSNVKDCDQPGWCSESQLNCQGNCNGTWLPNGALTNCLAKWTACSNSKGSTVCCGGLSCRSQMCQ</sequence>
<keyword evidence="2" id="KW-0732">Signal</keyword>
<accession>A0A9K3LPC4</accession>
<proteinExistence type="predicted"/>
<feature type="region of interest" description="Disordered" evidence="1">
    <location>
        <begin position="549"/>
        <end position="598"/>
    </location>
</feature>
<reference evidence="3" key="1">
    <citation type="journal article" date="2021" name="Sci. Rep.">
        <title>Diploid genomic architecture of Nitzschia inconspicua, an elite biomass production diatom.</title>
        <authorList>
            <person name="Oliver A."/>
            <person name="Podell S."/>
            <person name="Pinowska A."/>
            <person name="Traller J.C."/>
            <person name="Smith S.R."/>
            <person name="McClure R."/>
            <person name="Beliaev A."/>
            <person name="Bohutskyi P."/>
            <person name="Hill E.A."/>
            <person name="Rabines A."/>
            <person name="Zheng H."/>
            <person name="Allen L.Z."/>
            <person name="Kuo A."/>
            <person name="Grigoriev I.V."/>
            <person name="Allen A.E."/>
            <person name="Hazlebeck D."/>
            <person name="Allen E.E."/>
        </authorList>
    </citation>
    <scope>NUCLEOTIDE SEQUENCE</scope>
    <source>
        <strain evidence="3">Hildebrandi</strain>
    </source>
</reference>
<keyword evidence="4" id="KW-1185">Reference proteome</keyword>
<dbReference type="PANTHER" id="PTHR36489:SF2">
    <property type="entry name" value="APPLE DOMAIN-CONTAINING PROTEIN"/>
    <property type="match status" value="1"/>
</dbReference>
<name>A0A9K3LPC4_9STRA</name>
<gene>
    <name evidence="3" type="ORF">IV203_025068</name>
</gene>
<organism evidence="3 4">
    <name type="scientific">Nitzschia inconspicua</name>
    <dbReference type="NCBI Taxonomy" id="303405"/>
    <lineage>
        <taxon>Eukaryota</taxon>
        <taxon>Sar</taxon>
        <taxon>Stramenopiles</taxon>
        <taxon>Ochrophyta</taxon>
        <taxon>Bacillariophyta</taxon>
        <taxon>Bacillariophyceae</taxon>
        <taxon>Bacillariophycidae</taxon>
        <taxon>Bacillariales</taxon>
        <taxon>Bacillariaceae</taxon>
        <taxon>Nitzschia</taxon>
    </lineage>
</organism>
<feature type="compositionally biased region" description="Pro residues" evidence="1">
    <location>
        <begin position="555"/>
        <end position="567"/>
    </location>
</feature>
<evidence type="ECO:0000313" key="4">
    <source>
        <dbReference type="Proteomes" id="UP000693970"/>
    </source>
</evidence>
<feature type="chain" id="PRO_5039945684" evidence="2">
    <location>
        <begin position="24"/>
        <end position="1036"/>
    </location>
</feature>
<reference evidence="3" key="2">
    <citation type="submission" date="2021-04" db="EMBL/GenBank/DDBJ databases">
        <authorList>
            <person name="Podell S."/>
        </authorList>
    </citation>
    <scope>NUCLEOTIDE SEQUENCE</scope>
    <source>
        <strain evidence="3">Hildebrandi</strain>
    </source>
</reference>
<feature type="compositionally biased region" description="Low complexity" evidence="1">
    <location>
        <begin position="71"/>
        <end position="94"/>
    </location>
</feature>
<evidence type="ECO:0000256" key="1">
    <source>
        <dbReference type="SAM" id="MobiDB-lite"/>
    </source>
</evidence>
<evidence type="ECO:0000313" key="3">
    <source>
        <dbReference type="EMBL" id="KAG7365627.1"/>
    </source>
</evidence>
<evidence type="ECO:0000256" key="2">
    <source>
        <dbReference type="SAM" id="SignalP"/>
    </source>
</evidence>
<dbReference type="Proteomes" id="UP000693970">
    <property type="component" value="Unassembled WGS sequence"/>
</dbReference>
<feature type="region of interest" description="Disordered" evidence="1">
    <location>
        <begin position="62"/>
        <end position="167"/>
    </location>
</feature>